<proteinExistence type="predicted"/>
<evidence type="ECO:0000313" key="1">
    <source>
        <dbReference type="EMBL" id="KAJ8674244.1"/>
    </source>
</evidence>
<organism evidence="1 2">
    <name type="scientific">Eretmocerus hayati</name>
    <dbReference type="NCBI Taxonomy" id="131215"/>
    <lineage>
        <taxon>Eukaryota</taxon>
        <taxon>Metazoa</taxon>
        <taxon>Ecdysozoa</taxon>
        <taxon>Arthropoda</taxon>
        <taxon>Hexapoda</taxon>
        <taxon>Insecta</taxon>
        <taxon>Pterygota</taxon>
        <taxon>Neoptera</taxon>
        <taxon>Endopterygota</taxon>
        <taxon>Hymenoptera</taxon>
        <taxon>Apocrita</taxon>
        <taxon>Proctotrupomorpha</taxon>
        <taxon>Chalcidoidea</taxon>
        <taxon>Aphelinidae</taxon>
        <taxon>Aphelininae</taxon>
        <taxon>Eretmocerus</taxon>
    </lineage>
</organism>
<name>A0ACC2NSN8_9HYME</name>
<sequence>MEYYGDRHCIVNEDGTVLWVTPTIFHGYCHLDFTYWPFEMNTCRLSLSSWTYDGDQVDLKLLGSGVDVDDYVAINEWVMQNISASRREEVFDCCPEPYISLDFEFELSRSSELYYHIVFVPLIPIVFLSLITFWLRPQSEIKIIINACITLILVLYLMYFGYKVPARFDSIPLIVRFYSGCLYQTAISLIISTLVINMKKFAHYARIPRTLRRFLLGKGGRYLGLGQIIQEIEVQKSAAEQEMCENHLMEISTSTTSFVSFSNSQQQLTSPQSNRAIANLEWQLFATAVDRLVFLVFCIIYMIMAFSCVRFKRFTFSSDNFPYWHN</sequence>
<gene>
    <name evidence="1" type="ORF">QAD02_005506</name>
</gene>
<evidence type="ECO:0000313" key="2">
    <source>
        <dbReference type="Proteomes" id="UP001239111"/>
    </source>
</evidence>
<comment type="caution">
    <text evidence="1">The sequence shown here is derived from an EMBL/GenBank/DDBJ whole genome shotgun (WGS) entry which is preliminary data.</text>
</comment>
<dbReference type="EMBL" id="CM056743">
    <property type="protein sequence ID" value="KAJ8674244.1"/>
    <property type="molecule type" value="Genomic_DNA"/>
</dbReference>
<protein>
    <submittedName>
        <fullName evidence="1">Uncharacterized protein</fullName>
    </submittedName>
</protein>
<reference evidence="1" key="1">
    <citation type="submission" date="2023-04" db="EMBL/GenBank/DDBJ databases">
        <title>A chromosome-level genome assembly of the parasitoid wasp Eretmocerus hayati.</title>
        <authorList>
            <person name="Zhong Y."/>
            <person name="Liu S."/>
            <person name="Liu Y."/>
        </authorList>
    </citation>
    <scope>NUCLEOTIDE SEQUENCE</scope>
    <source>
        <strain evidence="1">ZJU_SS_LIU_2023</strain>
    </source>
</reference>
<accession>A0ACC2NSN8</accession>
<keyword evidence="2" id="KW-1185">Reference proteome</keyword>
<dbReference type="Proteomes" id="UP001239111">
    <property type="component" value="Chromosome 3"/>
</dbReference>